<feature type="region of interest" description="Disordered" evidence="2">
    <location>
        <begin position="1"/>
        <end position="22"/>
    </location>
</feature>
<keyword evidence="4" id="KW-1185">Reference proteome</keyword>
<dbReference type="PATRIC" id="fig|651182.5.peg.1545"/>
<keyword evidence="3" id="KW-0328">Glycosyltransferase</keyword>
<keyword evidence="1" id="KW-0802">TPR repeat</keyword>
<dbReference type="PANTHER" id="PTHR44366:SF1">
    <property type="entry name" value="UDP-N-ACETYLGLUCOSAMINE--PEPTIDE N-ACETYLGLUCOSAMINYLTRANSFERASE 110 KDA SUBUNIT"/>
    <property type="match status" value="1"/>
</dbReference>
<evidence type="ECO:0000313" key="4">
    <source>
        <dbReference type="Proteomes" id="UP000007347"/>
    </source>
</evidence>
<evidence type="ECO:0000256" key="1">
    <source>
        <dbReference type="PROSITE-ProRule" id="PRU00339"/>
    </source>
</evidence>
<dbReference type="InterPro" id="IPR011990">
    <property type="entry name" value="TPR-like_helical_dom_sf"/>
</dbReference>
<dbReference type="SMART" id="SM00028">
    <property type="entry name" value="TPR"/>
    <property type="match status" value="5"/>
</dbReference>
<dbReference type="KEGG" id="dto:TOL2_C12830"/>
<dbReference type="PANTHER" id="PTHR44366">
    <property type="entry name" value="UDP-N-ACETYLGLUCOSAMINE--PEPTIDE N-ACETYLGLUCOSAMINYLTRANSFERASE 110 KDA SUBUNIT"/>
    <property type="match status" value="1"/>
</dbReference>
<keyword evidence="3" id="KW-0808">Transferase</keyword>
<dbReference type="EMBL" id="FO203503">
    <property type="protein sequence ID" value="CCK79446.1"/>
    <property type="molecule type" value="Genomic_DNA"/>
</dbReference>
<dbReference type="HOGENOM" id="CLU_034833_1_0_7"/>
<dbReference type="SUPFAM" id="SSF48452">
    <property type="entry name" value="TPR-like"/>
    <property type="match status" value="1"/>
</dbReference>
<dbReference type="CDD" id="cd02440">
    <property type="entry name" value="AdoMet_MTases"/>
    <property type="match status" value="1"/>
</dbReference>
<evidence type="ECO:0000256" key="2">
    <source>
        <dbReference type="SAM" id="MobiDB-lite"/>
    </source>
</evidence>
<keyword evidence="3" id="KW-0489">Methyltransferase</keyword>
<sequence>MKKMINEQMTVHNSKENSHMEKNTKDDLEQIFKKYYSAHREGKLFEAEKGYQEILKKRPDWGQALTALGSLYLDQDRPDKAKPIFEKAANLNPPDLSACYSLARLKQLENDHQGAIAIYKVMLDQQPNAGIVWNNLGIAYREIGRPNDALSSFQAAVRFAPQMAEAWNNLGVTQDEHNLTQNALNSYKKAIEIQPDYASPHLNLGISLQKSDQLKEAEEHYNKVLKIQPENKTAKFMLQSIGGIETPDAAPVEHVRSIFDQCAQNFEAILVEELEYKTPELLFNIVRPYLTEQMTILDLGCGTGLGAQLYQPFANSLTGVDVSAKMLEKASEKKIYNRLEIFDILQDWVFPEKFDLIYSSDVFVYFGNLDTIIRSASSYLVNGGKIAFSVENLKDDSAEYQLFPSGRYAHSQKYIQECLNRNGLQLIEINKADVRKQSGNPVKGLLIVAQKK</sequence>
<accession>K0NEG9</accession>
<dbReference type="Pfam" id="PF13489">
    <property type="entry name" value="Methyltransf_23"/>
    <property type="match status" value="1"/>
</dbReference>
<proteinExistence type="predicted"/>
<feature type="repeat" description="TPR" evidence="1">
    <location>
        <begin position="164"/>
        <end position="197"/>
    </location>
</feature>
<dbReference type="AlphaFoldDB" id="K0NEG9"/>
<reference evidence="3 4" key="1">
    <citation type="journal article" date="2013" name="Environ. Microbiol.">
        <title>Complete genome, catabolic sub-proteomes and key-metabolites of Desulfobacula toluolica Tol2, a marine, aromatic compound-degrading, sulfate-reducing bacterium.</title>
        <authorList>
            <person name="Wohlbrand L."/>
            <person name="Jacob J.H."/>
            <person name="Kube M."/>
            <person name="Mussmann M."/>
            <person name="Jarling R."/>
            <person name="Beck A."/>
            <person name="Amann R."/>
            <person name="Wilkes H."/>
            <person name="Reinhardt R."/>
            <person name="Rabus R."/>
        </authorList>
    </citation>
    <scope>NUCLEOTIDE SEQUENCE [LARGE SCALE GENOMIC DNA]</scope>
    <source>
        <strain evidence="4">DSM 7467 / Tol2</strain>
    </source>
</reference>
<name>K0NEG9_DESTT</name>
<feature type="repeat" description="TPR" evidence="1">
    <location>
        <begin position="130"/>
        <end position="163"/>
    </location>
</feature>
<dbReference type="Proteomes" id="UP000007347">
    <property type="component" value="Chromosome"/>
</dbReference>
<dbReference type="InterPro" id="IPR037919">
    <property type="entry name" value="OGT"/>
</dbReference>
<dbReference type="Gene3D" id="1.25.40.10">
    <property type="entry name" value="Tetratricopeptide repeat domain"/>
    <property type="match status" value="2"/>
</dbReference>
<dbReference type="Gene3D" id="3.40.50.150">
    <property type="entry name" value="Vaccinia Virus protein VP39"/>
    <property type="match status" value="1"/>
</dbReference>
<organism evidence="3 4">
    <name type="scientific">Desulfobacula toluolica (strain DSM 7467 / Tol2)</name>
    <dbReference type="NCBI Taxonomy" id="651182"/>
    <lineage>
        <taxon>Bacteria</taxon>
        <taxon>Pseudomonadati</taxon>
        <taxon>Thermodesulfobacteriota</taxon>
        <taxon>Desulfobacteria</taxon>
        <taxon>Desulfobacterales</taxon>
        <taxon>Desulfobacteraceae</taxon>
        <taxon>Desulfobacula</taxon>
    </lineage>
</organism>
<dbReference type="GO" id="GO:0097363">
    <property type="term" value="F:protein O-acetylglucosaminyltransferase activity"/>
    <property type="evidence" value="ECO:0007669"/>
    <property type="project" value="TreeGrafter"/>
</dbReference>
<evidence type="ECO:0000313" key="3">
    <source>
        <dbReference type="EMBL" id="CCK79446.1"/>
    </source>
</evidence>
<dbReference type="EC" id="2.4.1.-" evidence="3"/>
<dbReference type="SUPFAM" id="SSF53335">
    <property type="entry name" value="S-adenosyl-L-methionine-dependent methyltransferases"/>
    <property type="match status" value="1"/>
</dbReference>
<dbReference type="InterPro" id="IPR019734">
    <property type="entry name" value="TPR_rpt"/>
</dbReference>
<dbReference type="GO" id="GO:0032259">
    <property type="term" value="P:methylation"/>
    <property type="evidence" value="ECO:0007669"/>
    <property type="project" value="UniProtKB-KW"/>
</dbReference>
<protein>
    <submittedName>
        <fullName evidence="3">Fusion protein (Methyltransferase type 12 and tetratricopeptide TPR-1+TPR-2)</fullName>
        <ecNumber evidence="3">2.4.1.-</ecNumber>
    </submittedName>
</protein>
<feature type="repeat" description="TPR" evidence="1">
    <location>
        <begin position="62"/>
        <end position="95"/>
    </location>
</feature>
<dbReference type="GO" id="GO:0008168">
    <property type="term" value="F:methyltransferase activity"/>
    <property type="evidence" value="ECO:0007669"/>
    <property type="project" value="UniProtKB-KW"/>
</dbReference>
<feature type="repeat" description="TPR" evidence="1">
    <location>
        <begin position="198"/>
        <end position="231"/>
    </location>
</feature>
<dbReference type="Pfam" id="PF13414">
    <property type="entry name" value="TPR_11"/>
    <property type="match status" value="1"/>
</dbReference>
<dbReference type="STRING" id="651182.TOL2_C12830"/>
<dbReference type="InterPro" id="IPR029063">
    <property type="entry name" value="SAM-dependent_MTases_sf"/>
</dbReference>
<dbReference type="PROSITE" id="PS50005">
    <property type="entry name" value="TPR"/>
    <property type="match status" value="4"/>
</dbReference>
<gene>
    <name evidence="3" type="ordered locus">TOL2_C12830</name>
</gene>
<dbReference type="GO" id="GO:0006493">
    <property type="term" value="P:protein O-linked glycosylation"/>
    <property type="evidence" value="ECO:0007669"/>
    <property type="project" value="InterPro"/>
</dbReference>
<feature type="compositionally biased region" description="Basic and acidic residues" evidence="2">
    <location>
        <begin position="13"/>
        <end position="22"/>
    </location>
</feature>
<dbReference type="Pfam" id="PF13181">
    <property type="entry name" value="TPR_8"/>
    <property type="match status" value="2"/>
</dbReference>